<sequence>MAIHRILDDFYQPNYTLIAIHSYLEDYRLAYFLNLYLKAKFQKARYSIDFDNQASYSLFEWEDIYLDTEWSLISNTSVTEVETDTAIGLFESNTATVTNYLIPEHKNVDYFLKISNEDNFTKTGDTLEKIKKISQVTTAYMLDPNQLKSKNNLIF</sequence>
<evidence type="ECO:0000313" key="2">
    <source>
        <dbReference type="Proteomes" id="UP000468581"/>
    </source>
</evidence>
<dbReference type="Proteomes" id="UP000468581">
    <property type="component" value="Unassembled WGS sequence"/>
</dbReference>
<proteinExistence type="predicted"/>
<dbReference type="EMBL" id="JAABOO010000003">
    <property type="protein sequence ID" value="NER14316.1"/>
    <property type="molecule type" value="Genomic_DNA"/>
</dbReference>
<dbReference type="InterPro" id="IPR047690">
    <property type="entry name" value="IPExxxVDY_fam"/>
</dbReference>
<dbReference type="AlphaFoldDB" id="A0A6P0UV90"/>
<reference evidence="1 2" key="1">
    <citation type="submission" date="2020-01" db="EMBL/GenBank/DDBJ databases">
        <title>Leptobacterium flavescens.</title>
        <authorList>
            <person name="Wang G."/>
        </authorList>
    </citation>
    <scope>NUCLEOTIDE SEQUENCE [LARGE SCALE GENOMIC DNA]</scope>
    <source>
        <strain evidence="1 2">KCTC 22160</strain>
    </source>
</reference>
<comment type="caution">
    <text evidence="1">The sequence shown here is derived from an EMBL/GenBank/DDBJ whole genome shotgun (WGS) entry which is preliminary data.</text>
</comment>
<gene>
    <name evidence="1" type="ORF">GWK08_12760</name>
</gene>
<accession>A0A6P0UV90</accession>
<evidence type="ECO:0000313" key="1">
    <source>
        <dbReference type="EMBL" id="NER14316.1"/>
    </source>
</evidence>
<protein>
    <submittedName>
        <fullName evidence="1">IPExxxVDY family protein</fullName>
    </submittedName>
</protein>
<dbReference type="NCBIfam" id="NF033205">
    <property type="entry name" value="IPExxxVDY"/>
    <property type="match status" value="1"/>
</dbReference>
<organism evidence="1 2">
    <name type="scientific">Leptobacterium flavescens</name>
    <dbReference type="NCBI Taxonomy" id="472055"/>
    <lineage>
        <taxon>Bacteria</taxon>
        <taxon>Pseudomonadati</taxon>
        <taxon>Bacteroidota</taxon>
        <taxon>Flavobacteriia</taxon>
        <taxon>Flavobacteriales</taxon>
        <taxon>Flavobacteriaceae</taxon>
        <taxon>Leptobacterium</taxon>
    </lineage>
</organism>
<keyword evidence="2" id="KW-1185">Reference proteome</keyword>
<dbReference type="RefSeq" id="WP_163607606.1">
    <property type="nucleotide sequence ID" value="NZ_JAABOO010000003.1"/>
</dbReference>
<name>A0A6P0UV90_9FLAO</name>